<comment type="caution">
    <text evidence="1">The sequence shown here is derived from an EMBL/GenBank/DDBJ whole genome shotgun (WGS) entry which is preliminary data.</text>
</comment>
<evidence type="ECO:0000313" key="1">
    <source>
        <dbReference type="EMBL" id="RTE10145.1"/>
    </source>
</evidence>
<name>A0A3S0ICV3_9BACL</name>
<organism evidence="1 2">
    <name type="scientific">Paenibacillus whitsoniae</name>
    <dbReference type="NCBI Taxonomy" id="2496558"/>
    <lineage>
        <taxon>Bacteria</taxon>
        <taxon>Bacillati</taxon>
        <taxon>Bacillota</taxon>
        <taxon>Bacilli</taxon>
        <taxon>Bacillales</taxon>
        <taxon>Paenibacillaceae</taxon>
        <taxon>Paenibacillus</taxon>
    </lineage>
</organism>
<dbReference type="OrthoDB" id="2625907at2"/>
<dbReference type="RefSeq" id="WP_126140727.1">
    <property type="nucleotide sequence ID" value="NZ_RXHU01000022.1"/>
</dbReference>
<gene>
    <name evidence="1" type="ORF">EJQ19_08245</name>
</gene>
<evidence type="ECO:0000313" key="2">
    <source>
        <dbReference type="Proteomes" id="UP000276128"/>
    </source>
</evidence>
<dbReference type="AlphaFoldDB" id="A0A3S0ICV3"/>
<keyword evidence="2" id="KW-1185">Reference proteome</keyword>
<sequence length="71" mass="7940">MQKTQIVFNQELVNVNLLGTDHKLIPSLIHALKANKLTVGSIQTPLVQVDLYSSEAILYSEEGDAYRLPLF</sequence>
<proteinExistence type="predicted"/>
<protein>
    <submittedName>
        <fullName evidence="1">Uncharacterized protein</fullName>
    </submittedName>
</protein>
<accession>A0A3S0ICV3</accession>
<dbReference type="Proteomes" id="UP000276128">
    <property type="component" value="Unassembled WGS sequence"/>
</dbReference>
<dbReference type="EMBL" id="RXHU01000022">
    <property type="protein sequence ID" value="RTE10145.1"/>
    <property type="molecule type" value="Genomic_DNA"/>
</dbReference>
<reference evidence="1 2" key="1">
    <citation type="submission" date="2018-12" db="EMBL/GenBank/DDBJ databases">
        <title>Bacillus ochoae sp. nov., Paenibacillus whitsoniae sp. nov., Paenibacillus spiritus sp. nov. Isolated from the Mars Exploration Rover during spacecraft assembly.</title>
        <authorList>
            <person name="Seuylemezian A."/>
            <person name="Vaishampayan P."/>
        </authorList>
    </citation>
    <scope>NUCLEOTIDE SEQUENCE [LARGE SCALE GENOMIC DNA]</scope>
    <source>
        <strain evidence="1 2">MER 54</strain>
    </source>
</reference>